<name>A0A166A920_9AGAM</name>
<accession>A0A166A920</accession>
<feature type="compositionally biased region" description="Low complexity" evidence="1">
    <location>
        <begin position="87"/>
        <end position="99"/>
    </location>
</feature>
<gene>
    <name evidence="2" type="ORF">FIBSPDRAFT_871557</name>
</gene>
<feature type="compositionally biased region" description="Basic residues" evidence="1">
    <location>
        <begin position="71"/>
        <end position="82"/>
    </location>
</feature>
<reference evidence="2 3" key="1">
    <citation type="journal article" date="2016" name="Mol. Biol. Evol.">
        <title>Comparative Genomics of Early-Diverging Mushroom-Forming Fungi Provides Insights into the Origins of Lignocellulose Decay Capabilities.</title>
        <authorList>
            <person name="Nagy L.G."/>
            <person name="Riley R."/>
            <person name="Tritt A."/>
            <person name="Adam C."/>
            <person name="Daum C."/>
            <person name="Floudas D."/>
            <person name="Sun H."/>
            <person name="Yadav J.S."/>
            <person name="Pangilinan J."/>
            <person name="Larsson K.H."/>
            <person name="Matsuura K."/>
            <person name="Barry K."/>
            <person name="Labutti K."/>
            <person name="Kuo R."/>
            <person name="Ohm R.A."/>
            <person name="Bhattacharya S.S."/>
            <person name="Shirouzu T."/>
            <person name="Yoshinaga Y."/>
            <person name="Martin F.M."/>
            <person name="Grigoriev I.V."/>
            <person name="Hibbett D.S."/>
        </authorList>
    </citation>
    <scope>NUCLEOTIDE SEQUENCE [LARGE SCALE GENOMIC DNA]</scope>
    <source>
        <strain evidence="2 3">CBS 109695</strain>
    </source>
</reference>
<proteinExistence type="predicted"/>
<organism evidence="2 3">
    <name type="scientific">Athelia psychrophila</name>
    <dbReference type="NCBI Taxonomy" id="1759441"/>
    <lineage>
        <taxon>Eukaryota</taxon>
        <taxon>Fungi</taxon>
        <taxon>Dikarya</taxon>
        <taxon>Basidiomycota</taxon>
        <taxon>Agaricomycotina</taxon>
        <taxon>Agaricomycetes</taxon>
        <taxon>Agaricomycetidae</taxon>
        <taxon>Atheliales</taxon>
        <taxon>Atheliaceae</taxon>
        <taxon>Athelia</taxon>
    </lineage>
</organism>
<sequence length="99" mass="11748">MQIDKTGYRGRRQIARGVRYEIPRATRASSRLRAFSRPTATASYYELALLPALHYTHFFDRDSCGDGKRRRALRRRVHRRKRSVDTVQRAVQARQARFR</sequence>
<evidence type="ECO:0000313" key="2">
    <source>
        <dbReference type="EMBL" id="KZP11366.1"/>
    </source>
</evidence>
<keyword evidence="3" id="KW-1185">Reference proteome</keyword>
<dbReference type="AlphaFoldDB" id="A0A166A920"/>
<dbReference type="EMBL" id="KV417664">
    <property type="protein sequence ID" value="KZP11366.1"/>
    <property type="molecule type" value="Genomic_DNA"/>
</dbReference>
<evidence type="ECO:0000256" key="1">
    <source>
        <dbReference type="SAM" id="MobiDB-lite"/>
    </source>
</evidence>
<feature type="region of interest" description="Disordered" evidence="1">
    <location>
        <begin position="71"/>
        <end position="99"/>
    </location>
</feature>
<dbReference type="Proteomes" id="UP000076532">
    <property type="component" value="Unassembled WGS sequence"/>
</dbReference>
<evidence type="ECO:0000313" key="3">
    <source>
        <dbReference type="Proteomes" id="UP000076532"/>
    </source>
</evidence>
<protein>
    <submittedName>
        <fullName evidence="2">Uncharacterized protein</fullName>
    </submittedName>
</protein>